<keyword evidence="4" id="KW-0566">Pantothenate biosynthesis</keyword>
<dbReference type="STRING" id="1413211.U473_08075"/>
<dbReference type="Proteomes" id="UP000070352">
    <property type="component" value="Unassembled WGS sequence"/>
</dbReference>
<dbReference type="FunFam" id="3.40.50.720:FF:000307">
    <property type="entry name" value="2-dehydropantoate 2-reductase"/>
    <property type="match status" value="1"/>
</dbReference>
<dbReference type="InterPro" id="IPR013332">
    <property type="entry name" value="KPR_N"/>
</dbReference>
<dbReference type="Gene3D" id="1.10.1040.10">
    <property type="entry name" value="N-(1-d-carboxylethyl)-l-norvaline Dehydrogenase, domain 2"/>
    <property type="match status" value="1"/>
</dbReference>
<dbReference type="Gene3D" id="3.40.50.720">
    <property type="entry name" value="NAD(P)-binding Rossmann-like Domain"/>
    <property type="match status" value="1"/>
</dbReference>
<dbReference type="GO" id="GO:0005737">
    <property type="term" value="C:cytoplasm"/>
    <property type="evidence" value="ECO:0007669"/>
    <property type="project" value="TreeGrafter"/>
</dbReference>
<keyword evidence="3 4" id="KW-0560">Oxidoreductase</keyword>
<dbReference type="InterPro" id="IPR013328">
    <property type="entry name" value="6PGD_dom2"/>
</dbReference>
<comment type="pathway">
    <text evidence="4">Cofactor biosynthesis; (R)-pantothenate biosynthesis; (R)-pantoate from 3-methyl-2-oxobutanoate: step 2/2.</text>
</comment>
<proteinExistence type="inferred from homology"/>
<dbReference type="InterPro" id="IPR051402">
    <property type="entry name" value="KPR-Related"/>
</dbReference>
<dbReference type="PANTHER" id="PTHR21708">
    <property type="entry name" value="PROBABLE 2-DEHYDROPANTOATE 2-REDUCTASE"/>
    <property type="match status" value="1"/>
</dbReference>
<dbReference type="OrthoDB" id="9793586at2"/>
<dbReference type="GO" id="GO:0015940">
    <property type="term" value="P:pantothenate biosynthetic process"/>
    <property type="evidence" value="ECO:0007669"/>
    <property type="project" value="UniProtKB-UniPathway"/>
</dbReference>
<dbReference type="InterPro" id="IPR013752">
    <property type="entry name" value="KPA_reductase"/>
</dbReference>
<keyword evidence="8" id="KW-1185">Reference proteome</keyword>
<comment type="function">
    <text evidence="4">Catalyzes the NADPH-dependent reduction of ketopantoate into pantoic acid.</text>
</comment>
<evidence type="ECO:0000256" key="3">
    <source>
        <dbReference type="ARBA" id="ARBA00023002"/>
    </source>
</evidence>
<comment type="caution">
    <text evidence="7">The sequence shown here is derived from an EMBL/GenBank/DDBJ whole genome shotgun (WGS) entry which is preliminary data.</text>
</comment>
<dbReference type="PANTHER" id="PTHR21708:SF26">
    <property type="entry name" value="2-DEHYDROPANTOATE 2-REDUCTASE"/>
    <property type="match status" value="1"/>
</dbReference>
<evidence type="ECO:0000313" key="7">
    <source>
        <dbReference type="EMBL" id="KXG43969.1"/>
    </source>
</evidence>
<accession>A0A135L4W4</accession>
<dbReference type="RefSeq" id="WP_068725126.1">
    <property type="nucleotide sequence ID" value="NZ_LSKU01000001.1"/>
</dbReference>
<dbReference type="Pfam" id="PF08546">
    <property type="entry name" value="ApbA_C"/>
    <property type="match status" value="1"/>
</dbReference>
<dbReference type="SUPFAM" id="SSF48179">
    <property type="entry name" value="6-phosphogluconate dehydrogenase C-terminal domain-like"/>
    <property type="match status" value="1"/>
</dbReference>
<protein>
    <recommendedName>
        <fullName evidence="4">2-dehydropantoate 2-reductase</fullName>
        <ecNumber evidence="4">1.1.1.169</ecNumber>
    </recommendedName>
    <alternativeName>
        <fullName evidence="4">Ketopantoate reductase</fullName>
    </alternativeName>
</protein>
<name>A0A135L4W4_9BACI</name>
<evidence type="ECO:0000256" key="2">
    <source>
        <dbReference type="ARBA" id="ARBA00022857"/>
    </source>
</evidence>
<dbReference type="UniPathway" id="UPA00028">
    <property type="reaction ID" value="UER00004"/>
</dbReference>
<comment type="similarity">
    <text evidence="1 4">Belongs to the ketopantoate reductase family.</text>
</comment>
<dbReference type="AlphaFoldDB" id="A0A135L4W4"/>
<dbReference type="InterPro" id="IPR003710">
    <property type="entry name" value="ApbA"/>
</dbReference>
<dbReference type="EMBL" id="LSKU01000001">
    <property type="protein sequence ID" value="KXG43969.1"/>
    <property type="molecule type" value="Genomic_DNA"/>
</dbReference>
<evidence type="ECO:0000259" key="5">
    <source>
        <dbReference type="Pfam" id="PF02558"/>
    </source>
</evidence>
<keyword evidence="2 4" id="KW-0521">NADP</keyword>
<evidence type="ECO:0000256" key="4">
    <source>
        <dbReference type="RuleBase" id="RU362068"/>
    </source>
</evidence>
<dbReference type="InterPro" id="IPR008927">
    <property type="entry name" value="6-PGluconate_DH-like_C_sf"/>
</dbReference>
<sequence>MKFAVMGAGGVGAYFGGLLAQKGHEVTLIARGEHLKALQENGLTVHSVHGDFQLPLKAVADPQEVGLVDVVLFTTKGFDIKKTTEQILPILKEDSMVLNLQNGVGNEEIMAEVVGKERVLGGLTYIETTIEAPGIIAQKSAKRDIIFGEMDGQITERAKQLLSVFQEAGIPTVLSGNIQKDIWKKFMFISSFSAITTITELPAGDVWACEKTDQLFCKLLKEVKHVARANGIELSDEDVEVAYQIGHNFAPTTKSSMLVDFERRKPIEVDSLSGAVVKYGKKANVETPYHEMVYGVLTLKASKF</sequence>
<comment type="catalytic activity">
    <reaction evidence="4">
        <text>(R)-pantoate + NADP(+) = 2-dehydropantoate + NADPH + H(+)</text>
        <dbReference type="Rhea" id="RHEA:16233"/>
        <dbReference type="ChEBI" id="CHEBI:11561"/>
        <dbReference type="ChEBI" id="CHEBI:15378"/>
        <dbReference type="ChEBI" id="CHEBI:15980"/>
        <dbReference type="ChEBI" id="CHEBI:57783"/>
        <dbReference type="ChEBI" id="CHEBI:58349"/>
        <dbReference type="EC" id="1.1.1.169"/>
    </reaction>
</comment>
<feature type="domain" description="Ketopantoate reductase N-terminal" evidence="5">
    <location>
        <begin position="4"/>
        <end position="151"/>
    </location>
</feature>
<dbReference type="FunFam" id="1.10.1040.10:FF:000017">
    <property type="entry name" value="2-dehydropantoate 2-reductase"/>
    <property type="match status" value="1"/>
</dbReference>
<dbReference type="NCBIfam" id="TIGR00745">
    <property type="entry name" value="apbA_panE"/>
    <property type="match status" value="1"/>
</dbReference>
<dbReference type="GO" id="GO:0008677">
    <property type="term" value="F:2-dehydropantoate 2-reductase activity"/>
    <property type="evidence" value="ECO:0007669"/>
    <property type="project" value="UniProtKB-EC"/>
</dbReference>
<gene>
    <name evidence="7" type="ORF">U473_08075</name>
</gene>
<dbReference type="InterPro" id="IPR036291">
    <property type="entry name" value="NAD(P)-bd_dom_sf"/>
</dbReference>
<organism evidence="7 8">
    <name type="scientific">Tepidibacillus decaturensis</name>
    <dbReference type="NCBI Taxonomy" id="1413211"/>
    <lineage>
        <taxon>Bacteria</taxon>
        <taxon>Bacillati</taxon>
        <taxon>Bacillota</taxon>
        <taxon>Bacilli</taxon>
        <taxon>Bacillales</taxon>
        <taxon>Bacillaceae</taxon>
        <taxon>Tepidibacillus</taxon>
    </lineage>
</organism>
<dbReference type="EC" id="1.1.1.169" evidence="4"/>
<reference evidence="7 8" key="1">
    <citation type="submission" date="2016-02" db="EMBL/GenBank/DDBJ databases">
        <title>Draft Genome for Tepidibacillus decaturensis nov. sp. Strain Z9, an Anaerobic, Moderately Thermophilic and Heterotrophic Bacterium from Deep Subsurface of the Illinois Basin, USA.</title>
        <authorList>
            <person name="Dong Y."/>
            <person name="Chang J.Y."/>
            <person name="Sanford R."/>
            <person name="Fouke B.W."/>
        </authorList>
    </citation>
    <scope>NUCLEOTIDE SEQUENCE [LARGE SCALE GENOMIC DNA]</scope>
    <source>
        <strain evidence="7 8">Z9</strain>
    </source>
</reference>
<evidence type="ECO:0000256" key="1">
    <source>
        <dbReference type="ARBA" id="ARBA00007870"/>
    </source>
</evidence>
<dbReference type="Pfam" id="PF02558">
    <property type="entry name" value="ApbA"/>
    <property type="match status" value="1"/>
</dbReference>
<evidence type="ECO:0000259" key="6">
    <source>
        <dbReference type="Pfam" id="PF08546"/>
    </source>
</evidence>
<evidence type="ECO:0000313" key="8">
    <source>
        <dbReference type="Proteomes" id="UP000070352"/>
    </source>
</evidence>
<feature type="domain" description="Ketopantoate reductase C-terminal" evidence="6">
    <location>
        <begin position="177"/>
        <end position="299"/>
    </location>
</feature>
<dbReference type="SUPFAM" id="SSF51735">
    <property type="entry name" value="NAD(P)-binding Rossmann-fold domains"/>
    <property type="match status" value="1"/>
</dbReference>